<dbReference type="OrthoDB" id="5979581at2759"/>
<evidence type="ECO:0000256" key="1">
    <source>
        <dbReference type="ARBA" id="ARBA00004167"/>
    </source>
</evidence>
<evidence type="ECO:0000256" key="3">
    <source>
        <dbReference type="ARBA" id="ARBA00022840"/>
    </source>
</evidence>
<keyword evidence="4" id="KW-1015">Disulfide bond</keyword>
<dbReference type="STRING" id="307972.A0A2G8KXA5"/>
<dbReference type="GO" id="GO:0005524">
    <property type="term" value="F:ATP binding"/>
    <property type="evidence" value="ECO:0007669"/>
    <property type="project" value="UniProtKB-KW"/>
</dbReference>
<dbReference type="Pfam" id="PF07714">
    <property type="entry name" value="PK_Tyr_Ser-Thr"/>
    <property type="match status" value="1"/>
</dbReference>
<dbReference type="Gene3D" id="2.60.40.10">
    <property type="entry name" value="Immunoglobulins"/>
    <property type="match status" value="1"/>
</dbReference>
<dbReference type="InterPro" id="IPR050198">
    <property type="entry name" value="Non-receptor_tyrosine_kinases"/>
</dbReference>
<dbReference type="GO" id="GO:0004672">
    <property type="term" value="F:protein kinase activity"/>
    <property type="evidence" value="ECO:0007669"/>
    <property type="project" value="InterPro"/>
</dbReference>
<evidence type="ECO:0000256" key="7">
    <source>
        <dbReference type="SAM" id="Phobius"/>
    </source>
</evidence>
<dbReference type="AlphaFoldDB" id="A0A2G8KXA5"/>
<evidence type="ECO:0000256" key="5">
    <source>
        <dbReference type="ARBA" id="ARBA00023180"/>
    </source>
</evidence>
<keyword evidence="10" id="KW-0418">Kinase</keyword>
<evidence type="ECO:0000259" key="9">
    <source>
        <dbReference type="PROSITE" id="PS50835"/>
    </source>
</evidence>
<dbReference type="Proteomes" id="UP000230750">
    <property type="component" value="Unassembled WGS sequence"/>
</dbReference>
<dbReference type="PROSITE" id="PS50835">
    <property type="entry name" value="IG_LIKE"/>
    <property type="match status" value="1"/>
</dbReference>
<dbReference type="InterPro" id="IPR007110">
    <property type="entry name" value="Ig-like_dom"/>
</dbReference>
<dbReference type="GO" id="GO:0016020">
    <property type="term" value="C:membrane"/>
    <property type="evidence" value="ECO:0007669"/>
    <property type="project" value="UniProtKB-SubCell"/>
</dbReference>
<comment type="subcellular location">
    <subcellularLocation>
        <location evidence="1">Membrane</location>
        <topology evidence="1">Single-pass membrane protein</topology>
    </subcellularLocation>
</comment>
<evidence type="ECO:0000256" key="4">
    <source>
        <dbReference type="ARBA" id="ARBA00023157"/>
    </source>
</evidence>
<keyword evidence="7" id="KW-0812">Transmembrane</keyword>
<keyword evidence="5" id="KW-0325">Glycoprotein</keyword>
<keyword evidence="11" id="KW-1185">Reference proteome</keyword>
<dbReference type="PROSITE" id="PS50011">
    <property type="entry name" value="PROTEIN_KINASE_DOM"/>
    <property type="match status" value="1"/>
</dbReference>
<keyword evidence="10" id="KW-0808">Transferase</keyword>
<dbReference type="InterPro" id="IPR000719">
    <property type="entry name" value="Prot_kinase_dom"/>
</dbReference>
<organism evidence="10 11">
    <name type="scientific">Stichopus japonicus</name>
    <name type="common">Sea cucumber</name>
    <dbReference type="NCBI Taxonomy" id="307972"/>
    <lineage>
        <taxon>Eukaryota</taxon>
        <taxon>Metazoa</taxon>
        <taxon>Echinodermata</taxon>
        <taxon>Eleutherozoa</taxon>
        <taxon>Echinozoa</taxon>
        <taxon>Holothuroidea</taxon>
        <taxon>Aspidochirotacea</taxon>
        <taxon>Aspidochirotida</taxon>
        <taxon>Stichopodidae</taxon>
        <taxon>Apostichopus</taxon>
    </lineage>
</organism>
<dbReference type="SUPFAM" id="SSF56112">
    <property type="entry name" value="Protein kinase-like (PK-like)"/>
    <property type="match status" value="1"/>
</dbReference>
<evidence type="ECO:0000256" key="2">
    <source>
        <dbReference type="ARBA" id="ARBA00022741"/>
    </source>
</evidence>
<proteinExistence type="predicted"/>
<evidence type="ECO:0000259" key="8">
    <source>
        <dbReference type="PROSITE" id="PS50011"/>
    </source>
</evidence>
<evidence type="ECO:0000256" key="6">
    <source>
        <dbReference type="SAM" id="MobiDB-lite"/>
    </source>
</evidence>
<dbReference type="InterPro" id="IPR013162">
    <property type="entry name" value="CD80_C2-set"/>
</dbReference>
<dbReference type="PANTHER" id="PTHR24418">
    <property type="entry name" value="TYROSINE-PROTEIN KINASE"/>
    <property type="match status" value="1"/>
</dbReference>
<dbReference type="InterPro" id="IPR036179">
    <property type="entry name" value="Ig-like_dom_sf"/>
</dbReference>
<reference evidence="10 11" key="1">
    <citation type="journal article" date="2017" name="PLoS Biol.">
        <title>The sea cucumber genome provides insights into morphological evolution and visceral regeneration.</title>
        <authorList>
            <person name="Zhang X."/>
            <person name="Sun L."/>
            <person name="Yuan J."/>
            <person name="Sun Y."/>
            <person name="Gao Y."/>
            <person name="Zhang L."/>
            <person name="Li S."/>
            <person name="Dai H."/>
            <person name="Hamel J.F."/>
            <person name="Liu C."/>
            <person name="Yu Y."/>
            <person name="Liu S."/>
            <person name="Lin W."/>
            <person name="Guo K."/>
            <person name="Jin S."/>
            <person name="Xu P."/>
            <person name="Storey K.B."/>
            <person name="Huan P."/>
            <person name="Zhang T."/>
            <person name="Zhou Y."/>
            <person name="Zhang J."/>
            <person name="Lin C."/>
            <person name="Li X."/>
            <person name="Xing L."/>
            <person name="Huo D."/>
            <person name="Sun M."/>
            <person name="Wang L."/>
            <person name="Mercier A."/>
            <person name="Li F."/>
            <person name="Yang H."/>
            <person name="Xiang J."/>
        </authorList>
    </citation>
    <scope>NUCLEOTIDE SEQUENCE [LARGE SCALE GENOMIC DNA]</scope>
    <source>
        <strain evidence="10">Shaxun</strain>
        <tissue evidence="10">Muscle</tissue>
    </source>
</reference>
<feature type="domain" description="Ig-like" evidence="9">
    <location>
        <begin position="1"/>
        <end position="72"/>
    </location>
</feature>
<evidence type="ECO:0000313" key="10">
    <source>
        <dbReference type="EMBL" id="PIK52621.1"/>
    </source>
</evidence>
<dbReference type="Gene3D" id="1.10.510.10">
    <property type="entry name" value="Transferase(Phosphotransferase) domain 1"/>
    <property type="match status" value="1"/>
</dbReference>
<dbReference type="InterPro" id="IPR013783">
    <property type="entry name" value="Ig-like_fold"/>
</dbReference>
<feature type="compositionally biased region" description="Polar residues" evidence="6">
    <location>
        <begin position="147"/>
        <end position="156"/>
    </location>
</feature>
<accession>A0A2G8KXA5</accession>
<evidence type="ECO:0000313" key="11">
    <source>
        <dbReference type="Proteomes" id="UP000230750"/>
    </source>
</evidence>
<dbReference type="InterPro" id="IPR011009">
    <property type="entry name" value="Kinase-like_dom_sf"/>
</dbReference>
<keyword evidence="2" id="KW-0547">Nucleotide-binding</keyword>
<dbReference type="SUPFAM" id="SSF48726">
    <property type="entry name" value="Immunoglobulin"/>
    <property type="match status" value="1"/>
</dbReference>
<comment type="caution">
    <text evidence="10">The sequence shown here is derived from an EMBL/GenBank/DDBJ whole genome shotgun (WGS) entry which is preliminary data.</text>
</comment>
<dbReference type="EMBL" id="MRZV01000320">
    <property type="protein sequence ID" value="PIK52621.1"/>
    <property type="molecule type" value="Genomic_DNA"/>
</dbReference>
<sequence length="537" mass="60714">MSSDVIYIESGGANATCRAANARPAAELEWLINGQSDMSSSSYTTNTNGTFETLSYMTFQPDATVPKGNISCVTLGHYGNPITSVLRYQLKHTQRTDDDMVPTLQPPAQNSDKSYLFAISGCFLFILIGVFTFFIHKVRGVRTSLRQMNPGTLDTNSKGEKYKINEDNGDGPKDKYPKPPSLKLPEVPELTIDIENENVYYSSVKETATQGRIFYAKDMRLILNMKTSDVYNRWMGTIKTYNNKKKCVMITTVSENAMQREDVHWDDFVKRVLELPNSRSIPAAEGICIDAAHLYLVQEHFVCETLGARLGSSQLAENNDDNYSFTEFEVKRFIMDILEGMELIHSYGFLHPGLSTSKILITQDGVCKIYDFCLTEDATKRLNVKKSKLKSLPPETLHRNEYSWASDIWSVAVVVWEILSDGKSPFPSDYNTTNDVIQTNMVPNEWPKKYCHMRNDVLLSCWETNPSLRPTIHTLKSSLTQVSGAQMTKTFPMRNSTLLDLYVPMKGKTQVRDAEVSYESTRGVARTLNIVEKRHST</sequence>
<feature type="transmembrane region" description="Helical" evidence="7">
    <location>
        <begin position="115"/>
        <end position="136"/>
    </location>
</feature>
<dbReference type="InterPro" id="IPR001245">
    <property type="entry name" value="Ser-Thr/Tyr_kinase_cat_dom"/>
</dbReference>
<keyword evidence="7" id="KW-0472">Membrane</keyword>
<name>A0A2G8KXA5_STIJA</name>
<gene>
    <name evidence="10" type="ORF">BSL78_10481</name>
</gene>
<protein>
    <submittedName>
        <fullName evidence="10">Putative megakaryocyte-associated tyrosine-protein kinase</fullName>
    </submittedName>
</protein>
<feature type="domain" description="Protein kinase" evidence="8">
    <location>
        <begin position="199"/>
        <end position="479"/>
    </location>
</feature>
<keyword evidence="3" id="KW-0067">ATP-binding</keyword>
<feature type="region of interest" description="Disordered" evidence="6">
    <location>
        <begin position="147"/>
        <end position="182"/>
    </location>
</feature>
<dbReference type="Pfam" id="PF08205">
    <property type="entry name" value="C2-set_2"/>
    <property type="match status" value="1"/>
</dbReference>
<feature type="compositionally biased region" description="Basic and acidic residues" evidence="6">
    <location>
        <begin position="157"/>
        <end position="177"/>
    </location>
</feature>
<keyword evidence="7" id="KW-1133">Transmembrane helix</keyword>